<dbReference type="CDD" id="cd01681">
    <property type="entry name" value="aeEF2_snRNP_like_IV"/>
    <property type="match status" value="1"/>
</dbReference>
<dbReference type="GO" id="GO:0043022">
    <property type="term" value="F:ribosome binding"/>
    <property type="evidence" value="ECO:0007669"/>
    <property type="project" value="TreeGrafter"/>
</dbReference>
<dbReference type="InterPro" id="IPR000795">
    <property type="entry name" value="T_Tr_GTP-bd_dom"/>
</dbReference>
<comment type="caution">
    <text evidence="12">The sequence shown here is derived from an EMBL/GenBank/DDBJ whole genome shotgun (WGS) entry which is preliminary data.</text>
</comment>
<evidence type="ECO:0000256" key="2">
    <source>
        <dbReference type="ARBA" id="ARBA00022490"/>
    </source>
</evidence>
<dbReference type="SUPFAM" id="SSF54980">
    <property type="entry name" value="EF-G C-terminal domain-like"/>
    <property type="match status" value="2"/>
</dbReference>
<dbReference type="InterPro" id="IPR009000">
    <property type="entry name" value="Transl_B-barrel_sf"/>
</dbReference>
<dbReference type="InterPro" id="IPR020568">
    <property type="entry name" value="Ribosomal_Su5_D2-typ_SF"/>
</dbReference>
<dbReference type="GO" id="GO:0005525">
    <property type="term" value="F:GTP binding"/>
    <property type="evidence" value="ECO:0007669"/>
    <property type="project" value="UniProtKB-KW"/>
</dbReference>
<evidence type="ECO:0000256" key="10">
    <source>
        <dbReference type="SAM" id="MobiDB-lite"/>
    </source>
</evidence>
<keyword evidence="6" id="KW-0342">GTP-binding</keyword>
<comment type="catalytic activity">
    <reaction evidence="7">
        <text>GTP + H2O = GDP + phosphate + H(+)</text>
        <dbReference type="Rhea" id="RHEA:19669"/>
        <dbReference type="ChEBI" id="CHEBI:15377"/>
        <dbReference type="ChEBI" id="CHEBI:15378"/>
        <dbReference type="ChEBI" id="CHEBI:37565"/>
        <dbReference type="ChEBI" id="CHEBI:43474"/>
        <dbReference type="ChEBI" id="CHEBI:58189"/>
    </reaction>
</comment>
<dbReference type="Proteomes" id="UP000238350">
    <property type="component" value="Unassembled WGS sequence"/>
</dbReference>
<keyword evidence="3" id="KW-0690">Ribosome biogenesis</keyword>
<dbReference type="CDD" id="cd16268">
    <property type="entry name" value="EF2_II"/>
    <property type="match status" value="1"/>
</dbReference>
<evidence type="ECO:0000313" key="13">
    <source>
        <dbReference type="Proteomes" id="UP000238350"/>
    </source>
</evidence>
<evidence type="ECO:0000313" key="12">
    <source>
        <dbReference type="EMBL" id="PRT52577.1"/>
    </source>
</evidence>
<dbReference type="InterPro" id="IPR000640">
    <property type="entry name" value="EFG_V-like"/>
</dbReference>
<dbReference type="CDD" id="cd01885">
    <property type="entry name" value="EF2"/>
    <property type="match status" value="1"/>
</dbReference>
<keyword evidence="13" id="KW-1185">Reference proteome</keyword>
<dbReference type="AlphaFoldDB" id="A0A2T0FC82"/>
<dbReference type="PRINTS" id="PR00315">
    <property type="entry name" value="ELONGATNFCT"/>
</dbReference>
<sequence>MPVDPRNLVSIQNRPENIRNICILAHVDHGKTSLSDTLLASNGIISQQMQGQIRYLDSRPDEQLRGITMEASAISLYFKAARKEADQEEPVIKEYLVNLIDAPGHIDFASEVSTASRLCDGTVILVDAVEGVCSQTVVVLKQTWDEELKPVLVINKIDRLISELQLSAAEAATHLTKLVEQVNAVIGSFYAGKRMEEDLKWREAQEQQTDATDFEELSDEDIYFTPQKNNVVFCSAIDGWGFSISQFAAIYERKLGVKREKLEQFLWGNYYLDPKTKKVSKTPGKGAKTMFVQFILDNIWAVYSAVNNQDVAKIEKIVGALSLKVSERELNSGDAKYLLSHMFNQWIPVSRSILLAVINCIPSPLQAQEQRMDLVLEESPDSELIDQTAVEAMHKCDSNGPVVTFVSKVMQVPKKDIPLSITDRLSELRMRSERIRQEAAGIKIETTESNQEVIIGVARVYSGTVEVGQELDLLSPKYTPKDSSREHRSSVKITGLYILMGRDLVPVHKAYPGNIIGITGLDGHIVKTGTLVSPGLQGPNFARGHLIAKPILRVAVEPVDPRKIPELEAGLEMLNISDPSVEISMSDAGEYILATAGELHLERCIKDLQERFARVDLDVSQPIVPYRETIVDAGEWVPEEDSEYQERGLGGFEVGDLKVELQVVPLPDKVFEFLTEGVSEDKLDEHSEKYIVSVLTELFDQTGIPEWSHIVDKLVCFGPWQTGPNLLIDLTGKLQTRAFGQSSRGVYDEGLISGFQAAVAKGPLAGEPVQGVACIVRKVSNDGDAETNSKLLQRRLISFSRQLIWKCMEEWSPRLRLATYLCDIQATTEVLGKVYGVVTRRQGKVISEDLKEGTPFFNVQASLPVIESFGFSEEMRKRTSGNANPQLVFNGFSTLDLDPFWVPTTEEELEALGETADRENVALTHLHAIRRRKGMQTSEKLVENAEQLRSRRG</sequence>
<feature type="compositionally biased region" description="Basic and acidic residues" evidence="10">
    <location>
        <begin position="940"/>
        <end position="953"/>
    </location>
</feature>
<evidence type="ECO:0000256" key="4">
    <source>
        <dbReference type="ARBA" id="ARBA00022741"/>
    </source>
</evidence>
<dbReference type="InterPro" id="IPR027417">
    <property type="entry name" value="P-loop_NTPase"/>
</dbReference>
<dbReference type="SMART" id="SM00838">
    <property type="entry name" value="EFG_C"/>
    <property type="match status" value="1"/>
</dbReference>
<dbReference type="GO" id="GO:0003924">
    <property type="term" value="F:GTPase activity"/>
    <property type="evidence" value="ECO:0007669"/>
    <property type="project" value="InterPro"/>
</dbReference>
<dbReference type="Pfam" id="PF00679">
    <property type="entry name" value="EFG_C"/>
    <property type="match status" value="1"/>
</dbReference>
<dbReference type="PROSITE" id="PS51722">
    <property type="entry name" value="G_TR_2"/>
    <property type="match status" value="1"/>
</dbReference>
<dbReference type="FunFam" id="3.30.70.240:FF:000006">
    <property type="entry name" value="Elongation factor like GTPase 1"/>
    <property type="match status" value="1"/>
</dbReference>
<keyword evidence="2" id="KW-0963">Cytoplasm</keyword>
<dbReference type="InterPro" id="IPR005225">
    <property type="entry name" value="Small_GTP-bd"/>
</dbReference>
<dbReference type="Pfam" id="PF03144">
    <property type="entry name" value="GTP_EFTU_D2"/>
    <property type="match status" value="1"/>
</dbReference>
<keyword evidence="5" id="KW-0378">Hydrolase</keyword>
<dbReference type="STRING" id="45607.A0A2T0FC82"/>
<dbReference type="RefSeq" id="XP_024662523.1">
    <property type="nucleotide sequence ID" value="XM_024806755.1"/>
</dbReference>
<dbReference type="PANTHER" id="PTHR42908:SF3">
    <property type="entry name" value="ELONGATION FACTOR-LIKE GTPASE 1"/>
    <property type="match status" value="1"/>
</dbReference>
<dbReference type="OrthoDB" id="364892at2759"/>
<dbReference type="Gene3D" id="3.30.230.10">
    <property type="match status" value="1"/>
</dbReference>
<evidence type="ECO:0000256" key="8">
    <source>
        <dbReference type="ARBA" id="ARBA00068031"/>
    </source>
</evidence>
<reference evidence="12 13" key="1">
    <citation type="submission" date="2017-04" db="EMBL/GenBank/DDBJ databases">
        <title>Genome sequencing of [Candida] sorbophila.</title>
        <authorList>
            <person name="Ahn J.O."/>
        </authorList>
    </citation>
    <scope>NUCLEOTIDE SEQUENCE [LARGE SCALE GENOMIC DNA]</scope>
    <source>
        <strain evidence="12 13">DS02</strain>
    </source>
</reference>
<dbReference type="InterPro" id="IPR035647">
    <property type="entry name" value="EFG_III/V"/>
</dbReference>
<proteinExistence type="predicted"/>
<dbReference type="Gene3D" id="2.40.30.10">
    <property type="entry name" value="Translation factors"/>
    <property type="match status" value="1"/>
</dbReference>
<dbReference type="PANTHER" id="PTHR42908">
    <property type="entry name" value="TRANSLATION ELONGATION FACTOR-RELATED"/>
    <property type="match status" value="1"/>
</dbReference>
<dbReference type="InterPro" id="IPR041095">
    <property type="entry name" value="EFG_II"/>
</dbReference>
<dbReference type="Gene3D" id="3.30.70.870">
    <property type="entry name" value="Elongation Factor G (Translational Gtpase), domain 3"/>
    <property type="match status" value="1"/>
</dbReference>
<dbReference type="Gene3D" id="3.90.1430.10">
    <property type="entry name" value="Yeast translation eEF2 (G' domain)"/>
    <property type="match status" value="1"/>
</dbReference>
<name>A0A2T0FC82_9ASCO</name>
<evidence type="ECO:0000259" key="11">
    <source>
        <dbReference type="PROSITE" id="PS51722"/>
    </source>
</evidence>
<dbReference type="Gene3D" id="3.30.70.240">
    <property type="match status" value="1"/>
</dbReference>
<keyword evidence="4" id="KW-0547">Nucleotide-binding</keyword>
<dbReference type="SUPFAM" id="SSF54211">
    <property type="entry name" value="Ribosomal protein S5 domain 2-like"/>
    <property type="match status" value="1"/>
</dbReference>
<evidence type="ECO:0000256" key="9">
    <source>
        <dbReference type="ARBA" id="ARBA00081809"/>
    </source>
</evidence>
<organism evidence="12 13">
    <name type="scientific">Wickerhamiella sorbophila</name>
    <dbReference type="NCBI Taxonomy" id="45607"/>
    <lineage>
        <taxon>Eukaryota</taxon>
        <taxon>Fungi</taxon>
        <taxon>Dikarya</taxon>
        <taxon>Ascomycota</taxon>
        <taxon>Saccharomycotina</taxon>
        <taxon>Dipodascomycetes</taxon>
        <taxon>Dipodascales</taxon>
        <taxon>Trichomonascaceae</taxon>
        <taxon>Wickerhamiella</taxon>
    </lineage>
</organism>
<feature type="domain" description="Tr-type G" evidence="11">
    <location>
        <begin position="16"/>
        <end position="275"/>
    </location>
</feature>
<dbReference type="Pfam" id="PF00009">
    <property type="entry name" value="GTP_EFTU"/>
    <property type="match status" value="1"/>
</dbReference>
<dbReference type="GeneID" id="36513946"/>
<accession>A0A2T0FC82</accession>
<dbReference type="FunFam" id="3.90.1430.10:FF:000002">
    <property type="entry name" value="Elongation factor like GTPase 1"/>
    <property type="match status" value="1"/>
</dbReference>
<evidence type="ECO:0000256" key="5">
    <source>
        <dbReference type="ARBA" id="ARBA00022801"/>
    </source>
</evidence>
<dbReference type="FunFam" id="3.30.70.870:FF:000002">
    <property type="entry name" value="Translation elongation factor 2"/>
    <property type="match status" value="1"/>
</dbReference>
<dbReference type="CDD" id="cd16261">
    <property type="entry name" value="EF2_snRNP_III"/>
    <property type="match status" value="1"/>
</dbReference>
<dbReference type="FunFam" id="3.40.50.300:FF:000746">
    <property type="entry name" value="Ribosome assembly protein 1"/>
    <property type="match status" value="1"/>
</dbReference>
<dbReference type="SUPFAM" id="SSF50447">
    <property type="entry name" value="Translation proteins"/>
    <property type="match status" value="1"/>
</dbReference>
<evidence type="ECO:0000256" key="3">
    <source>
        <dbReference type="ARBA" id="ARBA00022517"/>
    </source>
</evidence>
<dbReference type="GO" id="GO:0042256">
    <property type="term" value="P:cytosolic ribosome assembly"/>
    <property type="evidence" value="ECO:0007669"/>
    <property type="project" value="TreeGrafter"/>
</dbReference>
<dbReference type="InterPro" id="IPR004161">
    <property type="entry name" value="EFTu-like_2"/>
</dbReference>
<dbReference type="Pfam" id="PF14492">
    <property type="entry name" value="EFG_III"/>
    <property type="match status" value="1"/>
</dbReference>
<dbReference type="InterPro" id="IPR014721">
    <property type="entry name" value="Ribsml_uS5_D2-typ_fold_subgr"/>
</dbReference>
<dbReference type="GO" id="GO:1990904">
    <property type="term" value="C:ribonucleoprotein complex"/>
    <property type="evidence" value="ECO:0007669"/>
    <property type="project" value="TreeGrafter"/>
</dbReference>
<evidence type="ECO:0000256" key="7">
    <source>
        <dbReference type="ARBA" id="ARBA00048548"/>
    </source>
</evidence>
<dbReference type="EMBL" id="NDIQ01000001">
    <property type="protein sequence ID" value="PRT52577.1"/>
    <property type="molecule type" value="Genomic_DNA"/>
</dbReference>
<dbReference type="Gene3D" id="3.40.50.300">
    <property type="entry name" value="P-loop containing nucleotide triphosphate hydrolases"/>
    <property type="match status" value="1"/>
</dbReference>
<feature type="region of interest" description="Disordered" evidence="10">
    <location>
        <begin position="934"/>
        <end position="953"/>
    </location>
</feature>
<dbReference type="CDD" id="cd04096">
    <property type="entry name" value="eEF2_snRNP_like_C"/>
    <property type="match status" value="1"/>
</dbReference>
<evidence type="ECO:0000256" key="1">
    <source>
        <dbReference type="ARBA" id="ARBA00004496"/>
    </source>
</evidence>
<evidence type="ECO:0000256" key="6">
    <source>
        <dbReference type="ARBA" id="ARBA00023134"/>
    </source>
</evidence>
<dbReference type="SUPFAM" id="SSF52540">
    <property type="entry name" value="P-loop containing nucleoside triphosphate hydrolases"/>
    <property type="match status" value="1"/>
</dbReference>
<gene>
    <name evidence="12" type="ORF">B9G98_00197</name>
</gene>
<comment type="subcellular location">
    <subcellularLocation>
        <location evidence="1">Cytoplasm</location>
    </subcellularLocation>
</comment>
<dbReference type="NCBIfam" id="TIGR00231">
    <property type="entry name" value="small_GTP"/>
    <property type="match status" value="1"/>
</dbReference>
<protein>
    <recommendedName>
        <fullName evidence="8">Ribosome assembly protein 1</fullName>
    </recommendedName>
    <alternativeName>
        <fullName evidence="9">Elongation factor-like 1</fullName>
    </alternativeName>
</protein>
<dbReference type="GO" id="GO:0005829">
    <property type="term" value="C:cytosol"/>
    <property type="evidence" value="ECO:0007669"/>
    <property type="project" value="TreeGrafter"/>
</dbReference>